<protein>
    <submittedName>
        <fullName evidence="1">HbrB-domain-containing protein</fullName>
    </submittedName>
</protein>
<accession>A0ACD3BC71</accession>
<keyword evidence="2" id="KW-1185">Reference proteome</keyword>
<reference evidence="1 2" key="1">
    <citation type="journal article" date="2019" name="Nat. Ecol. Evol.">
        <title>Megaphylogeny resolves global patterns of mushroom evolution.</title>
        <authorList>
            <person name="Varga T."/>
            <person name="Krizsan K."/>
            <person name="Foldi C."/>
            <person name="Dima B."/>
            <person name="Sanchez-Garcia M."/>
            <person name="Sanchez-Ramirez S."/>
            <person name="Szollosi G.J."/>
            <person name="Szarkandi J.G."/>
            <person name="Papp V."/>
            <person name="Albert L."/>
            <person name="Andreopoulos W."/>
            <person name="Angelini C."/>
            <person name="Antonin V."/>
            <person name="Barry K.W."/>
            <person name="Bougher N.L."/>
            <person name="Buchanan P."/>
            <person name="Buyck B."/>
            <person name="Bense V."/>
            <person name="Catcheside P."/>
            <person name="Chovatia M."/>
            <person name="Cooper J."/>
            <person name="Damon W."/>
            <person name="Desjardin D."/>
            <person name="Finy P."/>
            <person name="Geml J."/>
            <person name="Haridas S."/>
            <person name="Hughes K."/>
            <person name="Justo A."/>
            <person name="Karasinski D."/>
            <person name="Kautmanova I."/>
            <person name="Kiss B."/>
            <person name="Kocsube S."/>
            <person name="Kotiranta H."/>
            <person name="LaButti K.M."/>
            <person name="Lechner B.E."/>
            <person name="Liimatainen K."/>
            <person name="Lipzen A."/>
            <person name="Lukacs Z."/>
            <person name="Mihaltcheva S."/>
            <person name="Morgado L.N."/>
            <person name="Niskanen T."/>
            <person name="Noordeloos M.E."/>
            <person name="Ohm R.A."/>
            <person name="Ortiz-Santana B."/>
            <person name="Ovrebo C."/>
            <person name="Racz N."/>
            <person name="Riley R."/>
            <person name="Savchenko A."/>
            <person name="Shiryaev A."/>
            <person name="Soop K."/>
            <person name="Spirin V."/>
            <person name="Szebenyi C."/>
            <person name="Tomsovsky M."/>
            <person name="Tulloss R.E."/>
            <person name="Uehling J."/>
            <person name="Grigoriev I.V."/>
            <person name="Vagvolgyi C."/>
            <person name="Papp T."/>
            <person name="Martin F.M."/>
            <person name="Miettinen O."/>
            <person name="Hibbett D.S."/>
            <person name="Nagy L.G."/>
        </authorList>
    </citation>
    <scope>NUCLEOTIDE SEQUENCE [LARGE SCALE GENOMIC DNA]</scope>
    <source>
        <strain evidence="1 2">NL-1719</strain>
    </source>
</reference>
<dbReference type="EMBL" id="ML208263">
    <property type="protein sequence ID" value="TFK75319.1"/>
    <property type="molecule type" value="Genomic_DNA"/>
</dbReference>
<sequence>MISAWASSSHAPRRSQEQSEVDANNSRTSSPDGSENRRRSSSDATPRQTPATTRFIASNTPGSEQDSSKSFLSTDIFSTSKRLGFFTDKLASSLSGTTSQKSAPRTESAFAPGSSPQSLAPTSISMASTTKSHTSPSKASYGRTYDSKFVSREMHRLGNLGHAPPLASVPSAASLSLPAPGTMAQASLASQPSTEPWETLHVYVLPLFNGEPLRGPIEDLNVLVKRHIQSVVSSSPSKALSTLESDAAELIVLGMVTLNAKLTGVDDEKLIGRVVEIWRFFWDQVLTYVEGALLPLQTDPLLSSLYRTPKSHRATSPGRQASKGSISSSSVFQSSSAIDVRTVALRAFRDKVIVPLFSRLYNRLVATSRQGDFHESTANQKPRLQQMLLVLSSQSQQRPVTFSLTTPVPQPTAGEAAISDLLRVVRAPPGTSHPKGPTAPLTRAPTFLSGARPRDRRGRIAQKNKNVVLVSGEESEGFGDETPRNSGLMTDVERERELLDALKSPDIDNSNQRVSVGGWGLGIGREELGKGYEEDDDEVDWDQAQVSPFLSFVLQPFMHLPAYPGRGDEFWLSAT</sequence>
<evidence type="ECO:0000313" key="1">
    <source>
        <dbReference type="EMBL" id="TFK75319.1"/>
    </source>
</evidence>
<evidence type="ECO:0000313" key="2">
    <source>
        <dbReference type="Proteomes" id="UP000308600"/>
    </source>
</evidence>
<organism evidence="1 2">
    <name type="scientific">Pluteus cervinus</name>
    <dbReference type="NCBI Taxonomy" id="181527"/>
    <lineage>
        <taxon>Eukaryota</taxon>
        <taxon>Fungi</taxon>
        <taxon>Dikarya</taxon>
        <taxon>Basidiomycota</taxon>
        <taxon>Agaricomycotina</taxon>
        <taxon>Agaricomycetes</taxon>
        <taxon>Agaricomycetidae</taxon>
        <taxon>Agaricales</taxon>
        <taxon>Pluteineae</taxon>
        <taxon>Pluteaceae</taxon>
        <taxon>Pluteus</taxon>
    </lineage>
</organism>
<gene>
    <name evidence="1" type="ORF">BDN72DRAFT_787224</name>
</gene>
<proteinExistence type="predicted"/>
<dbReference type="Proteomes" id="UP000308600">
    <property type="component" value="Unassembled WGS sequence"/>
</dbReference>
<name>A0ACD3BC71_9AGAR</name>